<keyword evidence="3" id="KW-0444">Lipid biosynthesis</keyword>
<evidence type="ECO:0000256" key="1">
    <source>
        <dbReference type="ARBA" id="ARBA00001947"/>
    </source>
</evidence>
<dbReference type="Pfam" id="PF04116">
    <property type="entry name" value="FA_hydroxylase"/>
    <property type="match status" value="1"/>
</dbReference>
<keyword evidence="9 14" id="KW-1133">Transmembrane helix</keyword>
<evidence type="ECO:0000256" key="5">
    <source>
        <dbReference type="ARBA" id="ARBA00022723"/>
    </source>
</evidence>
<keyword evidence="7" id="KW-0276">Fatty acid metabolism</keyword>
<dbReference type="AlphaFoldDB" id="A0A6M8HTS9"/>
<organism evidence="16 17">
    <name type="scientific">Lichenicola cladoniae</name>
    <dbReference type="NCBI Taxonomy" id="1484109"/>
    <lineage>
        <taxon>Bacteria</taxon>
        <taxon>Pseudomonadati</taxon>
        <taxon>Pseudomonadota</taxon>
        <taxon>Alphaproteobacteria</taxon>
        <taxon>Acetobacterales</taxon>
        <taxon>Acetobacteraceae</taxon>
        <taxon>Lichenicola</taxon>
    </lineage>
</organism>
<feature type="domain" description="Fatty acid hydroxylase" evidence="15">
    <location>
        <begin position="62"/>
        <end position="204"/>
    </location>
</feature>
<dbReference type="PANTHER" id="PTHR12863:SF1">
    <property type="entry name" value="FATTY ACID 2-HYDROXYLASE"/>
    <property type="match status" value="1"/>
</dbReference>
<feature type="transmembrane region" description="Helical" evidence="14">
    <location>
        <begin position="27"/>
        <end position="48"/>
    </location>
</feature>
<keyword evidence="11" id="KW-0443">Lipid metabolism</keyword>
<gene>
    <name evidence="16" type="ORF">HN018_18605</name>
</gene>
<keyword evidence="13" id="KW-0275">Fatty acid biosynthesis</keyword>
<keyword evidence="8" id="KW-0862">Zinc</keyword>
<feature type="transmembrane region" description="Helical" evidence="14">
    <location>
        <begin position="111"/>
        <end position="134"/>
    </location>
</feature>
<keyword evidence="6" id="KW-0256">Endoplasmic reticulum</keyword>
<evidence type="ECO:0000256" key="8">
    <source>
        <dbReference type="ARBA" id="ARBA00022833"/>
    </source>
</evidence>
<dbReference type="Proteomes" id="UP000500767">
    <property type="component" value="Chromosome"/>
</dbReference>
<keyword evidence="4 14" id="KW-0812">Transmembrane</keyword>
<evidence type="ECO:0000256" key="2">
    <source>
        <dbReference type="ARBA" id="ARBA00004477"/>
    </source>
</evidence>
<accession>A0A6M8HTS9</accession>
<feature type="transmembrane region" description="Helical" evidence="14">
    <location>
        <begin position="54"/>
        <end position="75"/>
    </location>
</feature>
<dbReference type="KEGG" id="lck:HN018_18605"/>
<evidence type="ECO:0000313" key="16">
    <source>
        <dbReference type="EMBL" id="QKE91778.1"/>
    </source>
</evidence>
<comment type="cofactor">
    <cofactor evidence="1">
        <name>Zn(2+)</name>
        <dbReference type="ChEBI" id="CHEBI:29105"/>
    </cofactor>
</comment>
<evidence type="ECO:0000256" key="6">
    <source>
        <dbReference type="ARBA" id="ARBA00022824"/>
    </source>
</evidence>
<dbReference type="RefSeq" id="WP_171835126.1">
    <property type="nucleotide sequence ID" value="NZ_CP053708.1"/>
</dbReference>
<dbReference type="InterPro" id="IPR014430">
    <property type="entry name" value="Scs7"/>
</dbReference>
<keyword evidence="10" id="KW-0560">Oxidoreductase</keyword>
<evidence type="ECO:0000256" key="3">
    <source>
        <dbReference type="ARBA" id="ARBA00022516"/>
    </source>
</evidence>
<evidence type="ECO:0000313" key="17">
    <source>
        <dbReference type="Proteomes" id="UP000500767"/>
    </source>
</evidence>
<reference evidence="16 17" key="1">
    <citation type="journal article" date="2014" name="World J. Microbiol. Biotechnol.">
        <title>Biodiversity and physiological characteristics of Antarctic and Arctic lichens-associated bacteria.</title>
        <authorList>
            <person name="Lee Y.M."/>
            <person name="Kim E.H."/>
            <person name="Lee H.K."/>
            <person name="Hong S.G."/>
        </authorList>
    </citation>
    <scope>NUCLEOTIDE SEQUENCE [LARGE SCALE GENOMIC DNA]</scope>
    <source>
        <strain evidence="16 17">PAMC 26569</strain>
    </source>
</reference>
<evidence type="ECO:0000256" key="10">
    <source>
        <dbReference type="ARBA" id="ARBA00023002"/>
    </source>
</evidence>
<evidence type="ECO:0000256" key="11">
    <source>
        <dbReference type="ARBA" id="ARBA00023098"/>
    </source>
</evidence>
<keyword evidence="5" id="KW-0479">Metal-binding</keyword>
<dbReference type="PANTHER" id="PTHR12863">
    <property type="entry name" value="FATTY ACID HYDROXYLASE"/>
    <property type="match status" value="1"/>
</dbReference>
<evidence type="ECO:0000256" key="4">
    <source>
        <dbReference type="ARBA" id="ARBA00022692"/>
    </source>
</evidence>
<dbReference type="EMBL" id="CP053708">
    <property type="protein sequence ID" value="QKE91778.1"/>
    <property type="molecule type" value="Genomic_DNA"/>
</dbReference>
<feature type="transmembrane region" description="Helical" evidence="14">
    <location>
        <begin position="140"/>
        <end position="165"/>
    </location>
</feature>
<protein>
    <submittedName>
        <fullName evidence="16">Sterol desaturase family protein</fullName>
    </submittedName>
</protein>
<dbReference type="GO" id="GO:0080132">
    <property type="term" value="F:fatty acid 2-hydroxylase activity"/>
    <property type="evidence" value="ECO:0007669"/>
    <property type="project" value="InterPro"/>
</dbReference>
<dbReference type="GO" id="GO:0016020">
    <property type="term" value="C:membrane"/>
    <property type="evidence" value="ECO:0007669"/>
    <property type="project" value="InterPro"/>
</dbReference>
<dbReference type="InterPro" id="IPR006694">
    <property type="entry name" value="Fatty_acid_hydroxylase"/>
</dbReference>
<evidence type="ECO:0000256" key="12">
    <source>
        <dbReference type="ARBA" id="ARBA00023136"/>
    </source>
</evidence>
<sequence length="253" mass="28636">MIYSSWRKHGRSFDLGRMTLRDLVPAYASHPAVHVYLVGALISGVIAACISRDPWHPMAAMVATALAYPAAWYGIHRFILHSRFLYRSKLTASLWKRIHFDHHQDPHRMDVLFGSPLTTLPTILSILIPLGWLIGGPGSAAAAVFAGLLITCVYEFCHCIQHLNIKPRNRLLRRMKELHLTHHFQDEHGNFGITSFVLDRLFGTYYASARERKRSPHVFNLGYDRAEAARFPWVATLSGGLPRDHPPRPGKTS</sequence>
<evidence type="ECO:0000259" key="15">
    <source>
        <dbReference type="Pfam" id="PF04116"/>
    </source>
</evidence>
<keyword evidence="12 14" id="KW-0472">Membrane</keyword>
<dbReference type="GO" id="GO:0006633">
    <property type="term" value="P:fatty acid biosynthetic process"/>
    <property type="evidence" value="ECO:0007669"/>
    <property type="project" value="UniProtKB-KW"/>
</dbReference>
<keyword evidence="17" id="KW-1185">Reference proteome</keyword>
<proteinExistence type="predicted"/>
<dbReference type="GO" id="GO:0005506">
    <property type="term" value="F:iron ion binding"/>
    <property type="evidence" value="ECO:0007669"/>
    <property type="project" value="InterPro"/>
</dbReference>
<evidence type="ECO:0000256" key="7">
    <source>
        <dbReference type="ARBA" id="ARBA00022832"/>
    </source>
</evidence>
<name>A0A6M8HTS9_9PROT</name>
<evidence type="ECO:0000256" key="13">
    <source>
        <dbReference type="ARBA" id="ARBA00023160"/>
    </source>
</evidence>
<evidence type="ECO:0000256" key="14">
    <source>
        <dbReference type="SAM" id="Phobius"/>
    </source>
</evidence>
<comment type="subcellular location">
    <subcellularLocation>
        <location evidence="2">Endoplasmic reticulum membrane</location>
        <topology evidence="2">Multi-pass membrane protein</topology>
    </subcellularLocation>
</comment>
<evidence type="ECO:0000256" key="9">
    <source>
        <dbReference type="ARBA" id="ARBA00022989"/>
    </source>
</evidence>